<keyword evidence="4" id="KW-0720">Serine protease</keyword>
<keyword evidence="2 4" id="KW-0378">Hydrolase</keyword>
<dbReference type="InterPro" id="IPR033116">
    <property type="entry name" value="TRYPSIN_SER"/>
</dbReference>
<protein>
    <recommendedName>
        <fullName evidence="6">Peptidase S1 domain-containing protein</fullName>
    </recommendedName>
</protein>
<reference evidence="7 8" key="1">
    <citation type="journal article" date="2018" name="MBio">
        <title>Comparative Genomics Reveals the Core Gene Toolbox for the Fungus-Insect Symbiosis.</title>
        <authorList>
            <person name="Wang Y."/>
            <person name="Stata M."/>
            <person name="Wang W."/>
            <person name="Stajich J.E."/>
            <person name="White M.M."/>
            <person name="Moncalvo J.M."/>
        </authorList>
    </citation>
    <scope>NUCLEOTIDE SEQUENCE [LARGE SCALE GENOMIC DNA]</scope>
    <source>
        <strain evidence="7 8">SWE-8-4</strain>
    </source>
</reference>
<keyword evidence="3" id="KW-1015">Disulfide bond</keyword>
<dbReference type="GO" id="GO:0004252">
    <property type="term" value="F:serine-type endopeptidase activity"/>
    <property type="evidence" value="ECO:0007669"/>
    <property type="project" value="InterPro"/>
</dbReference>
<dbReference type="SUPFAM" id="SSF50494">
    <property type="entry name" value="Trypsin-like serine proteases"/>
    <property type="match status" value="1"/>
</dbReference>
<dbReference type="Proteomes" id="UP000245383">
    <property type="component" value="Unassembled WGS sequence"/>
</dbReference>
<dbReference type="PANTHER" id="PTHR24264">
    <property type="entry name" value="TRYPSIN-RELATED"/>
    <property type="match status" value="1"/>
</dbReference>
<comment type="caution">
    <text evidence="7">The sequence shown here is derived from an EMBL/GenBank/DDBJ whole genome shotgun (WGS) entry which is preliminary data.</text>
</comment>
<dbReference type="InterPro" id="IPR009003">
    <property type="entry name" value="Peptidase_S1_PA"/>
</dbReference>
<keyword evidence="5" id="KW-0732">Signal</keyword>
<evidence type="ECO:0000259" key="6">
    <source>
        <dbReference type="PROSITE" id="PS50240"/>
    </source>
</evidence>
<dbReference type="Pfam" id="PF00089">
    <property type="entry name" value="Trypsin"/>
    <property type="match status" value="1"/>
</dbReference>
<dbReference type="InterPro" id="IPR050127">
    <property type="entry name" value="Serine_Proteases_S1"/>
</dbReference>
<evidence type="ECO:0000256" key="4">
    <source>
        <dbReference type="RuleBase" id="RU363034"/>
    </source>
</evidence>
<dbReference type="GO" id="GO:0006508">
    <property type="term" value="P:proteolysis"/>
    <property type="evidence" value="ECO:0007669"/>
    <property type="project" value="UniProtKB-KW"/>
</dbReference>
<organism evidence="7 8">
    <name type="scientific">Smittium simulii</name>
    <dbReference type="NCBI Taxonomy" id="133385"/>
    <lineage>
        <taxon>Eukaryota</taxon>
        <taxon>Fungi</taxon>
        <taxon>Fungi incertae sedis</taxon>
        <taxon>Zoopagomycota</taxon>
        <taxon>Kickxellomycotina</taxon>
        <taxon>Harpellomycetes</taxon>
        <taxon>Harpellales</taxon>
        <taxon>Legeriomycetaceae</taxon>
        <taxon>Smittium</taxon>
    </lineage>
</organism>
<dbReference type="PANTHER" id="PTHR24264:SF83">
    <property type="entry name" value="COMPLEMENT FACTOR I"/>
    <property type="match status" value="1"/>
</dbReference>
<dbReference type="InterPro" id="IPR043504">
    <property type="entry name" value="Peptidase_S1_PA_chymotrypsin"/>
</dbReference>
<feature type="chain" id="PRO_5015680299" description="Peptidase S1 domain-containing protein" evidence="5">
    <location>
        <begin position="19"/>
        <end position="264"/>
    </location>
</feature>
<dbReference type="EMBL" id="MBFR01000019">
    <property type="protein sequence ID" value="PVU97080.1"/>
    <property type="molecule type" value="Genomic_DNA"/>
</dbReference>
<dbReference type="InterPro" id="IPR001254">
    <property type="entry name" value="Trypsin_dom"/>
</dbReference>
<dbReference type="PROSITE" id="PS00135">
    <property type="entry name" value="TRYPSIN_SER"/>
    <property type="match status" value="1"/>
</dbReference>
<evidence type="ECO:0000256" key="2">
    <source>
        <dbReference type="ARBA" id="ARBA00022801"/>
    </source>
</evidence>
<evidence type="ECO:0000313" key="8">
    <source>
        <dbReference type="Proteomes" id="UP000245383"/>
    </source>
</evidence>
<dbReference type="InterPro" id="IPR001314">
    <property type="entry name" value="Peptidase_S1A"/>
</dbReference>
<proteinExistence type="predicted"/>
<dbReference type="GO" id="GO:0005615">
    <property type="term" value="C:extracellular space"/>
    <property type="evidence" value="ECO:0007669"/>
    <property type="project" value="TreeGrafter"/>
</dbReference>
<evidence type="ECO:0000313" key="7">
    <source>
        <dbReference type="EMBL" id="PVU97080.1"/>
    </source>
</evidence>
<dbReference type="AlphaFoldDB" id="A0A2T9YXL9"/>
<dbReference type="InterPro" id="IPR018114">
    <property type="entry name" value="TRYPSIN_HIS"/>
</dbReference>
<dbReference type="OrthoDB" id="6380398at2759"/>
<keyword evidence="8" id="KW-1185">Reference proteome</keyword>
<accession>A0A2T9YXL9</accession>
<dbReference type="PRINTS" id="PR00722">
    <property type="entry name" value="CHYMOTRYPSIN"/>
</dbReference>
<dbReference type="SMART" id="SM00020">
    <property type="entry name" value="Tryp_SPc"/>
    <property type="match status" value="1"/>
</dbReference>
<dbReference type="FunFam" id="2.40.10.10:FF:000068">
    <property type="entry name" value="transmembrane protease serine 2"/>
    <property type="match status" value="1"/>
</dbReference>
<sequence>MKTITIFAIIAVSAPVFSQHLNRIIGGESVRPNVYPSVAYIADSSTSTICSGSLIAGGWILTAAHCLYGGSAKDTTVTISDSVIGNNPKLSIESYFIHKDYEPRSQKNDIAVIKLTQRAVGTHAKISSVRITDNMRLRAFGWGARNNSELVASTSLQTVLLETAPSSECKKNYPLFEGNGIGNQICTGKTPGNDTCLGDSGGPLMVLEDGTWKLAGITSFGAWPEGSKSSGLCGSDDVVGIYTNVNKYMAFLTTSTNATSQSFL</sequence>
<dbReference type="STRING" id="133385.A0A2T9YXL9"/>
<feature type="signal peptide" evidence="5">
    <location>
        <begin position="1"/>
        <end position="18"/>
    </location>
</feature>
<evidence type="ECO:0000256" key="3">
    <source>
        <dbReference type="ARBA" id="ARBA00023157"/>
    </source>
</evidence>
<keyword evidence="1 4" id="KW-0645">Protease</keyword>
<feature type="domain" description="Peptidase S1" evidence="6">
    <location>
        <begin position="24"/>
        <end position="257"/>
    </location>
</feature>
<name>A0A2T9YXL9_9FUNG</name>
<dbReference type="PROSITE" id="PS50240">
    <property type="entry name" value="TRYPSIN_DOM"/>
    <property type="match status" value="1"/>
</dbReference>
<dbReference type="Gene3D" id="2.40.10.10">
    <property type="entry name" value="Trypsin-like serine proteases"/>
    <property type="match status" value="1"/>
</dbReference>
<dbReference type="PROSITE" id="PS00134">
    <property type="entry name" value="TRYPSIN_HIS"/>
    <property type="match status" value="1"/>
</dbReference>
<dbReference type="CDD" id="cd00190">
    <property type="entry name" value="Tryp_SPc"/>
    <property type="match status" value="1"/>
</dbReference>
<gene>
    <name evidence="7" type="ORF">BB561_000769</name>
</gene>
<evidence type="ECO:0000256" key="1">
    <source>
        <dbReference type="ARBA" id="ARBA00022670"/>
    </source>
</evidence>
<evidence type="ECO:0000256" key="5">
    <source>
        <dbReference type="SAM" id="SignalP"/>
    </source>
</evidence>